<dbReference type="RefSeq" id="WP_067370892.1">
    <property type="nucleotide sequence ID" value="NZ_JBIUBN010000004.1"/>
</dbReference>
<proteinExistence type="predicted"/>
<dbReference type="InterPro" id="IPR036527">
    <property type="entry name" value="SCP2_sterol-bd_dom_sf"/>
</dbReference>
<evidence type="ECO:0000259" key="1">
    <source>
        <dbReference type="Pfam" id="PF02036"/>
    </source>
</evidence>
<dbReference type="Proteomes" id="UP000070620">
    <property type="component" value="Unassembled WGS sequence"/>
</dbReference>
<keyword evidence="3" id="KW-1185">Reference proteome</keyword>
<dbReference type="Pfam" id="PF02036">
    <property type="entry name" value="SCP2"/>
    <property type="match status" value="1"/>
</dbReference>
<organism evidence="2 3">
    <name type="scientific">Micromonospora rosaria</name>
    <dbReference type="NCBI Taxonomy" id="47874"/>
    <lineage>
        <taxon>Bacteria</taxon>
        <taxon>Bacillati</taxon>
        <taxon>Actinomycetota</taxon>
        <taxon>Actinomycetes</taxon>
        <taxon>Micromonosporales</taxon>
        <taxon>Micromonosporaceae</taxon>
        <taxon>Micromonospora</taxon>
    </lineage>
</organism>
<comment type="caution">
    <text evidence="2">The sequence shown here is derived from an EMBL/GenBank/DDBJ whole genome shotgun (WGS) entry which is preliminary data.</text>
</comment>
<dbReference type="InterPro" id="IPR003033">
    <property type="entry name" value="SCP2_sterol-bd_dom"/>
</dbReference>
<sequence length="125" mass="13801">MATTTVEEQLCQSVPGRHADLPETTCGTIRLDLHTGEHTQHWYLTIADQRVEVTRSVAEADLVIGAERAVLDQIAAGELHLSAAFLRNALTARGDLRLMMLLRRLFPGPAGARHPRDAAREGLRR</sequence>
<evidence type="ECO:0000313" key="2">
    <source>
        <dbReference type="EMBL" id="KXK59403.1"/>
    </source>
</evidence>
<dbReference type="OrthoDB" id="3382099at2"/>
<protein>
    <submittedName>
        <fullName evidence="2">Sterol-binding protein</fullName>
    </submittedName>
</protein>
<dbReference type="AlphaFoldDB" id="A0A136PLY9"/>
<reference evidence="2 3" key="1">
    <citation type="submission" date="2016-01" db="EMBL/GenBank/DDBJ databases">
        <title>Whole genome sequence and analysis of Micromonospora rosaria DSM 803, which can produce antibacterial substance rosamicin.</title>
        <authorList>
            <person name="Yang H."/>
            <person name="He X."/>
            <person name="Zhu D."/>
        </authorList>
    </citation>
    <scope>NUCLEOTIDE SEQUENCE [LARGE SCALE GENOMIC DNA]</scope>
    <source>
        <strain evidence="2 3">DSM 803</strain>
    </source>
</reference>
<dbReference type="SUPFAM" id="SSF55718">
    <property type="entry name" value="SCP-like"/>
    <property type="match status" value="1"/>
</dbReference>
<accession>A0A136PLY9</accession>
<dbReference type="EMBL" id="LRQV01000115">
    <property type="protein sequence ID" value="KXK59403.1"/>
    <property type="molecule type" value="Genomic_DNA"/>
</dbReference>
<name>A0A136PLY9_9ACTN</name>
<dbReference type="Gene3D" id="3.30.1050.10">
    <property type="entry name" value="SCP2 sterol-binding domain"/>
    <property type="match status" value="1"/>
</dbReference>
<gene>
    <name evidence="2" type="ORF">AWW66_24375</name>
</gene>
<feature type="domain" description="SCP2" evidence="1">
    <location>
        <begin position="22"/>
        <end position="106"/>
    </location>
</feature>
<evidence type="ECO:0000313" key="3">
    <source>
        <dbReference type="Proteomes" id="UP000070620"/>
    </source>
</evidence>